<organism evidence="2 3">
    <name type="scientific">Vigna unguiculata</name>
    <name type="common">Cowpea</name>
    <dbReference type="NCBI Taxonomy" id="3917"/>
    <lineage>
        <taxon>Eukaryota</taxon>
        <taxon>Viridiplantae</taxon>
        <taxon>Streptophyta</taxon>
        <taxon>Embryophyta</taxon>
        <taxon>Tracheophyta</taxon>
        <taxon>Spermatophyta</taxon>
        <taxon>Magnoliopsida</taxon>
        <taxon>eudicotyledons</taxon>
        <taxon>Gunneridae</taxon>
        <taxon>Pentapetalae</taxon>
        <taxon>rosids</taxon>
        <taxon>fabids</taxon>
        <taxon>Fabales</taxon>
        <taxon>Fabaceae</taxon>
        <taxon>Papilionoideae</taxon>
        <taxon>50 kb inversion clade</taxon>
        <taxon>NPAAA clade</taxon>
        <taxon>indigoferoid/millettioid clade</taxon>
        <taxon>Phaseoleae</taxon>
        <taxon>Vigna</taxon>
    </lineage>
</organism>
<accession>A0A4D6MRB2</accession>
<evidence type="ECO:0000313" key="3">
    <source>
        <dbReference type="Proteomes" id="UP000501690"/>
    </source>
</evidence>
<dbReference type="Proteomes" id="UP000501690">
    <property type="component" value="Linkage Group LG8"/>
</dbReference>
<sequence length="111" mass="12235">MFKCARRGEVDFTQPLVPRLVCSTPFTSHRHRLMSAMMHCSSCRVILTSKPHSAHASAKVTISCTQPSRPLASPAPSHVVFALSQMVETSTGTKKWMRSSSSSEDNDHGYD</sequence>
<proteinExistence type="predicted"/>
<gene>
    <name evidence="2" type="ORF">DEO72_LG8g1193</name>
</gene>
<feature type="compositionally biased region" description="Polar residues" evidence="1">
    <location>
        <begin position="90"/>
        <end position="103"/>
    </location>
</feature>
<name>A0A4D6MRB2_VIGUN</name>
<reference evidence="2 3" key="1">
    <citation type="submission" date="2019-04" db="EMBL/GenBank/DDBJ databases">
        <title>An improved genome assembly and genetic linkage map for asparagus bean, Vigna unguiculata ssp. sesquipedialis.</title>
        <authorList>
            <person name="Xia Q."/>
            <person name="Zhang R."/>
            <person name="Dong Y."/>
        </authorList>
    </citation>
    <scope>NUCLEOTIDE SEQUENCE [LARGE SCALE GENOMIC DNA]</scope>
    <source>
        <tissue evidence="2">Leaf</tissue>
    </source>
</reference>
<protein>
    <submittedName>
        <fullName evidence="2">Uncharacterized protein</fullName>
    </submittedName>
</protein>
<evidence type="ECO:0000256" key="1">
    <source>
        <dbReference type="SAM" id="MobiDB-lite"/>
    </source>
</evidence>
<dbReference type="EMBL" id="CP039352">
    <property type="protein sequence ID" value="QCE03171.1"/>
    <property type="molecule type" value="Genomic_DNA"/>
</dbReference>
<dbReference type="AlphaFoldDB" id="A0A4D6MRB2"/>
<keyword evidence="3" id="KW-1185">Reference proteome</keyword>
<evidence type="ECO:0000313" key="2">
    <source>
        <dbReference type="EMBL" id="QCE03171.1"/>
    </source>
</evidence>
<feature type="region of interest" description="Disordered" evidence="1">
    <location>
        <begin position="90"/>
        <end position="111"/>
    </location>
</feature>